<gene>
    <name evidence="4" type="primary">yceD_1</name>
    <name evidence="4" type="ORF">NCTC13337_00704</name>
</gene>
<dbReference type="InterPro" id="IPR051324">
    <property type="entry name" value="Stress/Tellurium_Resist"/>
</dbReference>
<dbReference type="Pfam" id="PF02342">
    <property type="entry name" value="TerD"/>
    <property type="match status" value="1"/>
</dbReference>
<dbReference type="InterPro" id="IPR002035">
    <property type="entry name" value="VWF_A"/>
</dbReference>
<name>A0A380MQC8_9GAMM</name>
<evidence type="ECO:0000313" key="5">
    <source>
        <dbReference type="Proteomes" id="UP000254601"/>
    </source>
</evidence>
<evidence type="ECO:0000256" key="2">
    <source>
        <dbReference type="SAM" id="MobiDB-lite"/>
    </source>
</evidence>
<dbReference type="Pfam" id="PF10138">
    <property type="entry name" value="vWA-TerF-like"/>
    <property type="match status" value="1"/>
</dbReference>
<feature type="domain" description="VWFA" evidence="3">
    <location>
        <begin position="200"/>
        <end position="401"/>
    </location>
</feature>
<dbReference type="InterPro" id="IPR036465">
    <property type="entry name" value="vWFA_dom_sf"/>
</dbReference>
<dbReference type="EMBL" id="UHIC01000001">
    <property type="protein sequence ID" value="SUO94374.1"/>
    <property type="molecule type" value="Genomic_DNA"/>
</dbReference>
<dbReference type="SMART" id="SM00327">
    <property type="entry name" value="VWA"/>
    <property type="match status" value="1"/>
</dbReference>
<reference evidence="4 5" key="1">
    <citation type="submission" date="2018-06" db="EMBL/GenBank/DDBJ databases">
        <authorList>
            <consortium name="Pathogen Informatics"/>
            <person name="Doyle S."/>
        </authorList>
    </citation>
    <scope>NUCLEOTIDE SEQUENCE [LARGE SCALE GENOMIC DNA]</scope>
    <source>
        <strain evidence="4 5">NCTC13337</strain>
    </source>
</reference>
<accession>A0A380MQC8</accession>
<dbReference type="InterPro" id="IPR003325">
    <property type="entry name" value="TerD"/>
</dbReference>
<evidence type="ECO:0000259" key="3">
    <source>
        <dbReference type="PROSITE" id="PS50234"/>
    </source>
</evidence>
<feature type="compositionally biased region" description="Pro residues" evidence="2">
    <location>
        <begin position="166"/>
        <end position="176"/>
    </location>
</feature>
<dbReference type="InterPro" id="IPR019303">
    <property type="entry name" value="vWA_TerF_C"/>
</dbReference>
<organism evidence="4 5">
    <name type="scientific">Suttonella ornithocola</name>
    <dbReference type="NCBI Taxonomy" id="279832"/>
    <lineage>
        <taxon>Bacteria</taxon>
        <taxon>Pseudomonadati</taxon>
        <taxon>Pseudomonadota</taxon>
        <taxon>Gammaproteobacteria</taxon>
        <taxon>Cardiobacteriales</taxon>
        <taxon>Cardiobacteriaceae</taxon>
        <taxon>Suttonella</taxon>
    </lineage>
</organism>
<dbReference type="SUPFAM" id="SSF53300">
    <property type="entry name" value="vWA-like"/>
    <property type="match status" value="1"/>
</dbReference>
<keyword evidence="1" id="KW-0778">Tellurium resistance</keyword>
<evidence type="ECO:0000256" key="1">
    <source>
        <dbReference type="ARBA" id="ARBA00022686"/>
    </source>
</evidence>
<dbReference type="PANTHER" id="PTHR32097:SF17">
    <property type="entry name" value="CAMP-BINDING PROTEIN 1-RELATED"/>
    <property type="match status" value="1"/>
</dbReference>
<sequence length="423" mass="47110">MQNLTAGANIALKERHTSIQLHYSSGTADVTAYCLYDNGKVRGDADMIFYGQPQSQGISLNHHTLTMDCAALPADIVKIAICMTNDSNNLAPLGQLKLQLQDGNHVIATAEETLQGRSEAALIVGEWYRRAAAWKFRLVMQGFNGGLRPLAEHFGVEISDDAEPSEPAPTPEPPRTPLDLRKHKVGVELRKLGIEQEKMRVILVMDASGSMSSTYRSGKVQETLERLVPVASKLDDDGQLEFYYYASRFAYLGTINEHHMTDFIGNEMPQKRQAKDPEFKIRLQKIAADIKQNIDLTSIGGSNNEPPVMEDILQRCHKNTGEPTLVLFITDGGVSHNAAIKHILREASQRALFWQFIGLGNANYGILRKLDTLDGRIVDNAGFFAVDDISTISDDELYHRLLSELPQWLNEARRLNIVNAKTK</sequence>
<protein>
    <submittedName>
        <fullName evidence="4">General stress protein 16U</fullName>
    </submittedName>
</protein>
<dbReference type="GO" id="GO:0046690">
    <property type="term" value="P:response to tellurium ion"/>
    <property type="evidence" value="ECO:0007669"/>
    <property type="project" value="UniProtKB-KW"/>
</dbReference>
<keyword evidence="5" id="KW-1185">Reference proteome</keyword>
<feature type="region of interest" description="Disordered" evidence="2">
    <location>
        <begin position="160"/>
        <end position="179"/>
    </location>
</feature>
<dbReference type="RefSeq" id="WP_072576769.1">
    <property type="nucleotide sequence ID" value="NZ_LWHB01000099.1"/>
</dbReference>
<dbReference type="OrthoDB" id="5756874at2"/>
<proteinExistence type="predicted"/>
<dbReference type="PROSITE" id="PS50234">
    <property type="entry name" value="VWFA"/>
    <property type="match status" value="1"/>
</dbReference>
<dbReference type="Proteomes" id="UP000254601">
    <property type="component" value="Unassembled WGS sequence"/>
</dbReference>
<dbReference type="AlphaFoldDB" id="A0A380MQC8"/>
<dbReference type="Gene3D" id="3.40.50.410">
    <property type="entry name" value="von Willebrand factor, type A domain"/>
    <property type="match status" value="1"/>
</dbReference>
<dbReference type="Gene3D" id="2.60.60.30">
    <property type="entry name" value="sav2460 like domains"/>
    <property type="match status" value="1"/>
</dbReference>
<dbReference type="PANTHER" id="PTHR32097">
    <property type="entry name" value="CAMP-BINDING PROTEIN 1-RELATED"/>
    <property type="match status" value="1"/>
</dbReference>
<evidence type="ECO:0000313" key="4">
    <source>
        <dbReference type="EMBL" id="SUO94374.1"/>
    </source>
</evidence>
<dbReference type="CDD" id="cd06974">
    <property type="entry name" value="TerD_like"/>
    <property type="match status" value="1"/>
</dbReference>